<evidence type="ECO:0000313" key="2">
    <source>
        <dbReference type="Proteomes" id="UP001557485"/>
    </source>
</evidence>
<protein>
    <recommendedName>
        <fullName evidence="3">DNA polymerase III subunit chi</fullName>
    </recommendedName>
</protein>
<organism evidence="1 2">
    <name type="scientific">Zhongshania guokunii</name>
    <dbReference type="NCBI Taxonomy" id="641783"/>
    <lineage>
        <taxon>Bacteria</taxon>
        <taxon>Pseudomonadati</taxon>
        <taxon>Pseudomonadota</taxon>
        <taxon>Gammaproteobacteria</taxon>
        <taxon>Cellvibrionales</taxon>
        <taxon>Spongiibacteraceae</taxon>
        <taxon>Zhongshania</taxon>
    </lineage>
</organism>
<keyword evidence="2" id="KW-1185">Reference proteome</keyword>
<accession>A0ABV3U8Z3</accession>
<sequence>MAKDKAPLLGELEALQAVLLDTNGIDLASIPLLEDIIEIGPSAAFHAKNHDEPRFSDAGVEFQYAPQTVAQEPTPPASAHHHDDDYARELLIQDVIDSMMPSIEAELRKRLLSLDESLLERWHQQAHHNS</sequence>
<comment type="caution">
    <text evidence="1">The sequence shown here is derived from an EMBL/GenBank/DDBJ whole genome shotgun (WGS) entry which is preliminary data.</text>
</comment>
<proteinExistence type="predicted"/>
<dbReference type="RefSeq" id="WP_368382315.1">
    <property type="nucleotide sequence ID" value="NZ_JBFRYA010000012.1"/>
</dbReference>
<reference evidence="1 2" key="1">
    <citation type="journal article" date="2011" name="Int. J. Syst. Evol. Microbiol.">
        <title>Zhongshania antarctica gen. nov., sp. nov. and Zhongshania guokunii sp. nov., gammaproteobacteria respectively isolated from coastal attached (fast) ice and surface seawater of the Antarctic.</title>
        <authorList>
            <person name="Li H.J."/>
            <person name="Zhang X.Y."/>
            <person name="Chen C.X."/>
            <person name="Zhang Y.J."/>
            <person name="Gao Z.M."/>
            <person name="Yu Y."/>
            <person name="Chen X.L."/>
            <person name="Chen B."/>
            <person name="Zhang Y.Z."/>
        </authorList>
    </citation>
    <scope>NUCLEOTIDE SEQUENCE [LARGE SCALE GENOMIC DNA]</scope>
    <source>
        <strain evidence="1 2">ZS6-22T</strain>
    </source>
</reference>
<evidence type="ECO:0000313" key="1">
    <source>
        <dbReference type="EMBL" id="MEX1669935.1"/>
    </source>
</evidence>
<dbReference type="EMBL" id="JBFRYA010000012">
    <property type="protein sequence ID" value="MEX1669935.1"/>
    <property type="molecule type" value="Genomic_DNA"/>
</dbReference>
<dbReference type="Proteomes" id="UP001557485">
    <property type="component" value="Unassembled WGS sequence"/>
</dbReference>
<evidence type="ECO:0008006" key="3">
    <source>
        <dbReference type="Google" id="ProtNLM"/>
    </source>
</evidence>
<gene>
    <name evidence="1" type="ORF">AB4876_13525</name>
</gene>
<name>A0ABV3U8Z3_9GAMM</name>